<dbReference type="InterPro" id="IPR002220">
    <property type="entry name" value="DapA-like"/>
</dbReference>
<accession>A0A225NS15</accession>
<dbReference type="InterPro" id="IPR013785">
    <property type="entry name" value="Aldolase_TIM"/>
</dbReference>
<keyword evidence="6" id="KW-1185">Reference proteome</keyword>
<sequence length="305" mass="32975">MKSPLTGILPVAPTPFHADGRVDEEGMRRVLDCMIDQGVDAICILANYSEQFLLSDAERDLLMKISLEHVAGRVPVIATISHFATEVVTARAKAAEAMGAAMVMMMPPYHGVGLVPAEAGIFEQFAAVSDAISIPIMVQDAPLSGVSLPVPLLVRMAKEIENVSYFKIETPFAADKLAALIEMGGEHIVGPFDGEEAVTLLADLDAGCTGTMTSALQPELIRPIVTEFRAGNEAAALERWQMCLPLINHENRQCGLRAAKTVMMEGGVIGSDHVRHPLKPMSDRTRARLLQLSKELDVIALRWGK</sequence>
<dbReference type="GO" id="GO:0008840">
    <property type="term" value="F:4-hydroxy-tetrahydrodipicolinate synthase activity"/>
    <property type="evidence" value="ECO:0007669"/>
    <property type="project" value="TreeGrafter"/>
</dbReference>
<dbReference type="GO" id="GO:0005829">
    <property type="term" value="C:cytosol"/>
    <property type="evidence" value="ECO:0007669"/>
    <property type="project" value="TreeGrafter"/>
</dbReference>
<proteinExistence type="inferred from homology"/>
<gene>
    <name evidence="5" type="ORF">ATO3_03275</name>
</gene>
<evidence type="ECO:0000313" key="5">
    <source>
        <dbReference type="EMBL" id="OWU77711.1"/>
    </source>
</evidence>
<dbReference type="SMART" id="SM01130">
    <property type="entry name" value="DHDPS"/>
    <property type="match status" value="1"/>
</dbReference>
<organism evidence="5 6">
    <name type="scientific">Marinibacterium profundimaris</name>
    <dbReference type="NCBI Taxonomy" id="1679460"/>
    <lineage>
        <taxon>Bacteria</taxon>
        <taxon>Pseudomonadati</taxon>
        <taxon>Pseudomonadota</taxon>
        <taxon>Alphaproteobacteria</taxon>
        <taxon>Rhodobacterales</taxon>
        <taxon>Paracoccaceae</taxon>
        <taxon>Marinibacterium</taxon>
    </lineage>
</organism>
<keyword evidence="2 3" id="KW-0456">Lyase</keyword>
<dbReference type="RefSeq" id="WP_088648351.1">
    <property type="nucleotide sequence ID" value="NZ_AQQR01000001.1"/>
</dbReference>
<evidence type="ECO:0000256" key="3">
    <source>
        <dbReference type="PIRNR" id="PIRNR001365"/>
    </source>
</evidence>
<name>A0A225NS15_9RHOB</name>
<dbReference type="EMBL" id="AQQR01000001">
    <property type="protein sequence ID" value="OWU77711.1"/>
    <property type="molecule type" value="Genomic_DNA"/>
</dbReference>
<dbReference type="Proteomes" id="UP000215377">
    <property type="component" value="Unassembled WGS sequence"/>
</dbReference>
<evidence type="ECO:0000256" key="2">
    <source>
        <dbReference type="ARBA" id="ARBA00023239"/>
    </source>
</evidence>
<comment type="similarity">
    <text evidence="1 3">Belongs to the DapA family.</text>
</comment>
<evidence type="ECO:0000256" key="4">
    <source>
        <dbReference type="PIRSR" id="PIRSR001365-2"/>
    </source>
</evidence>
<dbReference type="CDD" id="cd00408">
    <property type="entry name" value="DHDPS-like"/>
    <property type="match status" value="1"/>
</dbReference>
<dbReference type="SUPFAM" id="SSF51569">
    <property type="entry name" value="Aldolase"/>
    <property type="match status" value="1"/>
</dbReference>
<feature type="binding site" evidence="4">
    <location>
        <position position="212"/>
    </location>
    <ligand>
        <name>pyruvate</name>
        <dbReference type="ChEBI" id="CHEBI:15361"/>
    </ligand>
</feature>
<protein>
    <submittedName>
        <fullName evidence="5">Cytochrome C biogenesis protein CcdA</fullName>
    </submittedName>
</protein>
<evidence type="ECO:0000256" key="1">
    <source>
        <dbReference type="ARBA" id="ARBA00007592"/>
    </source>
</evidence>
<dbReference type="Pfam" id="PF00701">
    <property type="entry name" value="DHDPS"/>
    <property type="match status" value="1"/>
</dbReference>
<dbReference type="OrthoDB" id="9796205at2"/>
<comment type="caution">
    <text evidence="5">The sequence shown here is derived from an EMBL/GenBank/DDBJ whole genome shotgun (WGS) entry which is preliminary data.</text>
</comment>
<dbReference type="Gene3D" id="3.20.20.70">
    <property type="entry name" value="Aldolase class I"/>
    <property type="match status" value="1"/>
</dbReference>
<dbReference type="PIRSF" id="PIRSF001365">
    <property type="entry name" value="DHDPS"/>
    <property type="match status" value="1"/>
</dbReference>
<reference evidence="5 6" key="1">
    <citation type="submission" date="2013-04" db="EMBL/GenBank/DDBJ databases">
        <title>Oceanicola sp. 22II1-22F33 Genome Sequencing.</title>
        <authorList>
            <person name="Lai Q."/>
            <person name="Li G."/>
            <person name="Shao Z."/>
        </authorList>
    </citation>
    <scope>NUCLEOTIDE SEQUENCE [LARGE SCALE GENOMIC DNA]</scope>
    <source>
        <strain evidence="5 6">22II1-22F33</strain>
    </source>
</reference>
<dbReference type="AlphaFoldDB" id="A0A225NS15"/>
<evidence type="ECO:0000313" key="6">
    <source>
        <dbReference type="Proteomes" id="UP000215377"/>
    </source>
</evidence>
<dbReference type="PANTHER" id="PTHR12128">
    <property type="entry name" value="DIHYDRODIPICOLINATE SYNTHASE"/>
    <property type="match status" value="1"/>
</dbReference>
<dbReference type="PANTHER" id="PTHR12128:SF66">
    <property type="entry name" value="4-HYDROXY-2-OXOGLUTARATE ALDOLASE, MITOCHONDRIAL"/>
    <property type="match status" value="1"/>
</dbReference>